<name>A0A1C3L2T0_PLAMA</name>
<feature type="compositionally biased region" description="Basic and acidic residues" evidence="1">
    <location>
        <begin position="1413"/>
        <end position="1427"/>
    </location>
</feature>
<gene>
    <name evidence="2" type="primary">PmlGA01_140038000</name>
    <name evidence="2" type="ORF">PMLGA01_140038000</name>
</gene>
<reference evidence="2 3" key="1">
    <citation type="submission" date="2016-06" db="EMBL/GenBank/DDBJ databases">
        <authorList>
            <consortium name="Pathogen Informatics"/>
        </authorList>
    </citation>
    <scope>NUCLEOTIDE SEQUENCE [LARGE SCALE GENOMIC DNA]</scope>
    <source>
        <strain evidence="2">PmlGA01</strain>
    </source>
</reference>
<evidence type="ECO:0000313" key="2">
    <source>
        <dbReference type="EMBL" id="SBT80881.1"/>
    </source>
</evidence>
<accession>A0A1C3L2T0</accession>
<evidence type="ECO:0000256" key="1">
    <source>
        <dbReference type="SAM" id="MobiDB-lite"/>
    </source>
</evidence>
<evidence type="ECO:0008006" key="4">
    <source>
        <dbReference type="Google" id="ProtNLM"/>
    </source>
</evidence>
<protein>
    <recommendedName>
        <fullName evidence="4">Adaptor-related protein complex 5 beta subunit</fullName>
    </recommendedName>
</protein>
<proteinExistence type="predicted"/>
<dbReference type="EMBL" id="LT594502">
    <property type="protein sequence ID" value="SBT80881.1"/>
    <property type="molecule type" value="Genomic_DNA"/>
</dbReference>
<dbReference type="VEuPathDB" id="PlasmoDB:PmUG01_14054600"/>
<feature type="region of interest" description="Disordered" evidence="1">
    <location>
        <begin position="1403"/>
        <end position="1427"/>
    </location>
</feature>
<evidence type="ECO:0000313" key="3">
    <source>
        <dbReference type="Proteomes" id="UP000219799"/>
    </source>
</evidence>
<organism evidence="2 3">
    <name type="scientific">Plasmodium malariae</name>
    <dbReference type="NCBI Taxonomy" id="5858"/>
    <lineage>
        <taxon>Eukaryota</taxon>
        <taxon>Sar</taxon>
        <taxon>Alveolata</taxon>
        <taxon>Apicomplexa</taxon>
        <taxon>Aconoidasida</taxon>
        <taxon>Haemosporida</taxon>
        <taxon>Plasmodiidae</taxon>
        <taxon>Plasmodium</taxon>
        <taxon>Plasmodium (Plasmodium)</taxon>
    </lineage>
</organism>
<dbReference type="Proteomes" id="UP000219799">
    <property type="component" value="Chromosome 14"/>
</dbReference>
<sequence>MYNQTVTNICKYQRKGNHYDVFLTNKNNVEFRNREQFENNNIDLYLLINEMKKMLCSNSSEDIVVKSLTYLYFFILFNYVNILIEHSTTDNCNMKNDTTLPTLSQTNGNNKDHDTYNNHAFYTSNPSDGKTEVKNGNDIVNITNDINFFVSENNVRLELQEIQNNIQNALSNNVELIFHFSSYLTFFVDDFVDILKKYNYFLYAYNSYHFAISLKCVYLLYENLREDLINEIYDKVIFVIKNNCYIDISKIIIIYIFTFFLNKKYVVKLCEKDISEFFPNISDSKDLALVKYYFILKFIHHKNITIRLLDIYNNLFKYYNYEIVQCSGKCMYTFSRRYHNSIVINRGKKKNAIDNSGNNKSGAIKGIFHNEEYSINEQATYCKKECMQCVYKDIYSNNINEENIRCIKQTTNCCHNVLSDVSLAHMCKSSCKETGFLTKYNMNTTFYSSNLMNGKGTENILGEKNLAYYIYNFLKKKKAKMGKYFNINKSLDLPVIIHDNDRLRTFSGKNAPNSFDSFYPFDHLLEEYSKNSEDDLPVLYSTENCIHLKKIYFLIFSYYVVKYYNRYFHIKTILRSMVCNVLPFNMNELNIIFLMLHFLYEKQEVALFCFLQNDILNTISKIRPKYKVINFLVFLFYLVKIKYANTKFITKILSNVLSIYKFSIKVYMVIIKIIKRIIQHHNIFVNYKYMIEILKSIKENNNQYLHNVSMYYINIIENKISFMEFDQFNMKSNNFCLDLPKVIEPIRNNSKNGENTLLGKFLTQSKHAELKYTGKYVKSNFIKLTFYKLDRKNSLYLDDNSCAIFYSQSDKMGENEKRKNEFILRKYYNYNDFNSKSFFSIYNDNTYHVKKYYNYIVNNDHNIYFPFILKYNHWTNKKKKKENIVSEEKRENIACEKKRINLTSEESKVIMTRGEKKMKKKKLFCLNIFFLHKADFVNMHNVYIPYIELGDKRSSNSNNRNNNDNYNVHMNRCSKKVNRTNHKSGHNNEQINMELLSLLRRAFRRRKVFTLKKNKFYISPYSYKLHKVKIKRIVNCLIRDITENKGKKQAFREHRHELNEEWNKFEINNINNTSETSKINGINKSSKINKTCKVNKMSKINKFNKKKRMNIHGTHFSNFVELKKDIVKKEIYKTTYKLKNSLFILREKNNIKKNNPSVNLCINKRTKCMNEYKILLKIGVNLLITTKFYAYIVYLNRKNKTFKRFLGKYNINFSDFFLPFKACTQYWKFIFEDVWNGKTGKMYKSAKYLNIISSKVLNIIHKKLQPFLINENPNIKNVYIYNPPKFNMHIQKNYCLNDKYYAYDINKYCRINSNIIDEFYIDNYSLCSSDTDIENNSNINKNKNKKCTTNTTATTTTTTSSNSNKVAIKKKEKRKYIHTYYKPKRLNGMFYISLTSSNNNDDVITNSKGKQNIAEKKEKKRENNKNESETTIYYNEQSSFVKQYMKYKFSLNVYNEIIGMKLKRNKNIRLTSSNSAKYKLNEKMLTKNIYSKCKKNYYLMSKGEKKSQKSKHISINYDVINKFVGIFLPPKHHLLMVFHIYEKSTMIQIRTDNLNTSHDTLISFLPPS</sequence>